<evidence type="ECO:0000313" key="3">
    <source>
        <dbReference type="Proteomes" id="UP001595821"/>
    </source>
</evidence>
<evidence type="ECO:0000313" key="2">
    <source>
        <dbReference type="EMBL" id="MFC4249515.1"/>
    </source>
</evidence>
<dbReference type="AlphaFoldDB" id="A0ABD5P5U1"/>
<sequence>MKRRAYIAASGAGTIALAGALVGFSRPSLRAAFHGPRGVDLTIDRDRDGNSPLEVSGTLVDDEVTVSSPARLRLAVRNRGDRDVDYGTGVPPPLGVLAAGGATLWTDAYVESEHVDGSRLLRTVTSVDDVGLVQPVRAGETVDETYAFAASPGEYRVSRHGNPFELDGVGYAVTLRVFEK</sequence>
<evidence type="ECO:0000259" key="1">
    <source>
        <dbReference type="Pfam" id="PF26451"/>
    </source>
</evidence>
<dbReference type="InterPro" id="IPR058443">
    <property type="entry name" value="DUF8130"/>
</dbReference>
<name>A0ABD5P5U1_9EURY</name>
<dbReference type="EMBL" id="JBHSDJ010000133">
    <property type="protein sequence ID" value="MFC4249515.1"/>
    <property type="molecule type" value="Genomic_DNA"/>
</dbReference>
<gene>
    <name evidence="2" type="ORF">ACFOZ7_21710</name>
</gene>
<dbReference type="RefSeq" id="WP_246973517.1">
    <property type="nucleotide sequence ID" value="NZ_CP095397.1"/>
</dbReference>
<comment type="caution">
    <text evidence="2">The sequence shown here is derived from an EMBL/GenBank/DDBJ whole genome shotgun (WGS) entry which is preliminary data.</text>
</comment>
<accession>A0ABD5P5U1</accession>
<dbReference type="GeneID" id="71853495"/>
<dbReference type="Proteomes" id="UP001595821">
    <property type="component" value="Unassembled WGS sequence"/>
</dbReference>
<protein>
    <recommendedName>
        <fullName evidence="1">DUF8130 domain-containing protein</fullName>
    </recommendedName>
</protein>
<feature type="domain" description="DUF8130" evidence="1">
    <location>
        <begin position="49"/>
        <end position="149"/>
    </location>
</feature>
<proteinExistence type="predicted"/>
<reference evidence="2 3" key="1">
    <citation type="journal article" date="2014" name="Int. J. Syst. Evol. Microbiol.">
        <title>Complete genome sequence of Corynebacterium casei LMG S-19264T (=DSM 44701T), isolated from a smear-ripened cheese.</title>
        <authorList>
            <consortium name="US DOE Joint Genome Institute (JGI-PGF)"/>
            <person name="Walter F."/>
            <person name="Albersmeier A."/>
            <person name="Kalinowski J."/>
            <person name="Ruckert C."/>
        </authorList>
    </citation>
    <scope>NUCLEOTIDE SEQUENCE [LARGE SCALE GENOMIC DNA]</scope>
    <source>
        <strain evidence="2 3">IBRC-M 10912</strain>
    </source>
</reference>
<organism evidence="2 3">
    <name type="scientific">Natribaculum luteum</name>
    <dbReference type="NCBI Taxonomy" id="1586232"/>
    <lineage>
        <taxon>Archaea</taxon>
        <taxon>Methanobacteriati</taxon>
        <taxon>Methanobacteriota</taxon>
        <taxon>Stenosarchaea group</taxon>
        <taxon>Halobacteria</taxon>
        <taxon>Halobacteriales</taxon>
        <taxon>Natrialbaceae</taxon>
        <taxon>Natribaculum</taxon>
    </lineage>
</organism>
<dbReference type="Pfam" id="PF26451">
    <property type="entry name" value="DUF8130"/>
    <property type="match status" value="1"/>
</dbReference>